<name>S8AHS9_DACHA</name>
<reference evidence="3" key="2">
    <citation type="submission" date="2013-04" db="EMBL/GenBank/DDBJ databases">
        <title>Genomic mechanisms accounting for the adaptation to parasitism in nematode-trapping fungi.</title>
        <authorList>
            <person name="Ahren D.G."/>
        </authorList>
    </citation>
    <scope>NUCLEOTIDE SEQUENCE [LARGE SCALE GENOMIC DNA]</scope>
    <source>
        <strain evidence="3">CBS 200.50</strain>
    </source>
</reference>
<accession>S8AHS9</accession>
<protein>
    <submittedName>
        <fullName evidence="2">Uncharacterized protein</fullName>
    </submittedName>
</protein>
<sequence>MPPEATRKQLLPLLRLLGCADDIPKPRKGTANLGYTNIEQPLNRALRRESLKDGPPSDNRGISLSGLTARYLVHKVWPERQKLYDEGYPLRPKPLSMGLRAREYLDERNSDVFDVALWSYVLLARSGPEAIGRLAWLCEKVNYRVPSFLVNHNLRHISGHTSITVKAVIVLVDRYLTRNIEIAEYLGKPNLKVDPVTKRIIFLRLFRLANYFAPKQLSDVAEIYAKHSIDHPAEITKHDVVFCNHILWAIGGPPRIPAPYYASLRYIIDAQVYLLRKMFKANPVMHLDPKGFRGIVRTRLAAPRTVRERSMIGQQGFNWPPWKEIHDGYDQSHSKIDSDSEEMVVSDAGLVLTEMQRAGYPLKAWDEAAMILAGREADGTPTVPRRTWFIPGGSGDGNPFTAWQARVRATRTINEAWHIFLKFLNIQLKTHEERSAAVHVFQEMFLKAIQARKQDWENKYRIAEEISPYVPAPKEGYKRFMPTSQELDKLYAPPERRRDPTDDYLRSQNTTLRGPTDINRGPNLEDRGTVNIGDSKNLIPPPSDPARGAYIPTPPPSVEELWQLMLRRAIQPSLALTRLLVANSASIHEAHNYLEEWYRYPSRRKSFRTQTVGITWVWWKILHRKELEKLQIRQFGVHHNIMDTDSQTNEAHRNPSDNDATIEASSAVIELAIAYITSLTNTTFAPRKSHSFDDHLTFGKKLLFGRIPHAIILASSFRITNLSAWTAILKALNYTRHHRGLFQSSWGKTASGRLASARFGEGDPNRRMRYRDVNVCVIKVWEYVRGFWGYPQDMGFVYELVIAAEKGWDYEQMLKRNRTMGTGGGYSGDGANRFKPLPWRAQHAIEVFESAVGIRAVEIKNFKNPGDRSNARGVGLDKARVGPRENKEEGDAAVAAMADAATGGDDGLFARLVELSAPMESTKSRLPPMVVPRTAHLHAYMRLLLKTRWGEFDPVLRLLKWMVRYKDFLEVKNRRLPIIALRALWDFDAGIDDDITHEGLKLQEMRGNNYEQAKNVVAKGLKEWGGWATEMEVAAYNGENWRDLRETEDSDLKDDIEEDWEEETEEEGGEESSSDEEGIDEGNSGPNDPSQKS</sequence>
<dbReference type="HOGENOM" id="CLU_285447_0_0_1"/>
<dbReference type="OrthoDB" id="410701at2759"/>
<dbReference type="STRING" id="1284197.S8AHS9"/>
<comment type="caution">
    <text evidence="2">The sequence shown here is derived from an EMBL/GenBank/DDBJ whole genome shotgun (WGS) entry which is preliminary data.</text>
</comment>
<dbReference type="AlphaFoldDB" id="S8AHS9"/>
<proteinExistence type="predicted"/>
<feature type="compositionally biased region" description="Basic and acidic residues" evidence="1">
    <location>
        <begin position="486"/>
        <end position="505"/>
    </location>
</feature>
<dbReference type="EMBL" id="AQGS01000114">
    <property type="protein sequence ID" value="EPS42414.1"/>
    <property type="molecule type" value="Genomic_DNA"/>
</dbReference>
<gene>
    <name evidence="2" type="ORF">H072_3597</name>
</gene>
<feature type="region of interest" description="Disordered" evidence="1">
    <location>
        <begin position="1045"/>
        <end position="1093"/>
    </location>
</feature>
<keyword evidence="3" id="KW-1185">Reference proteome</keyword>
<evidence type="ECO:0000313" key="2">
    <source>
        <dbReference type="EMBL" id="EPS42414.1"/>
    </source>
</evidence>
<dbReference type="Proteomes" id="UP000015100">
    <property type="component" value="Unassembled WGS sequence"/>
</dbReference>
<feature type="compositionally biased region" description="Acidic residues" evidence="1">
    <location>
        <begin position="1048"/>
        <end position="1080"/>
    </location>
</feature>
<dbReference type="OMA" id="NEAWHIF"/>
<evidence type="ECO:0000256" key="1">
    <source>
        <dbReference type="SAM" id="MobiDB-lite"/>
    </source>
</evidence>
<reference evidence="2 3" key="1">
    <citation type="journal article" date="2013" name="PLoS Genet.">
        <title>Genomic mechanisms accounting for the adaptation to parasitism in nematode-trapping fungi.</title>
        <authorList>
            <person name="Meerupati T."/>
            <person name="Andersson K.M."/>
            <person name="Friman E."/>
            <person name="Kumar D."/>
            <person name="Tunlid A."/>
            <person name="Ahren D."/>
        </authorList>
    </citation>
    <scope>NUCLEOTIDE SEQUENCE [LARGE SCALE GENOMIC DNA]</scope>
    <source>
        <strain evidence="2 3">CBS 200.50</strain>
    </source>
</reference>
<feature type="region of interest" description="Disordered" evidence="1">
    <location>
        <begin position="483"/>
        <end position="550"/>
    </location>
</feature>
<dbReference type="eggNOG" id="ENOG502S19W">
    <property type="taxonomic scope" value="Eukaryota"/>
</dbReference>
<evidence type="ECO:0000313" key="3">
    <source>
        <dbReference type="Proteomes" id="UP000015100"/>
    </source>
</evidence>
<organism evidence="2 3">
    <name type="scientific">Dactylellina haptotyla (strain CBS 200.50)</name>
    <name type="common">Nematode-trapping fungus</name>
    <name type="synonym">Monacrosporium haptotylum</name>
    <dbReference type="NCBI Taxonomy" id="1284197"/>
    <lineage>
        <taxon>Eukaryota</taxon>
        <taxon>Fungi</taxon>
        <taxon>Dikarya</taxon>
        <taxon>Ascomycota</taxon>
        <taxon>Pezizomycotina</taxon>
        <taxon>Orbiliomycetes</taxon>
        <taxon>Orbiliales</taxon>
        <taxon>Orbiliaceae</taxon>
        <taxon>Dactylellina</taxon>
    </lineage>
</organism>